<dbReference type="RefSeq" id="YP_009279947.1">
    <property type="nucleotide sequence ID" value="NC_031020.1"/>
</dbReference>
<dbReference type="GeneID" id="29059295"/>
<sequence length="59" mass="6974">MKHEGRLISLVITKEQKQTKCPITGILGDWYMATIAKYKYKSKSGKTKYKECILYIKWM</sequence>
<proteinExistence type="predicted"/>
<keyword evidence="3" id="KW-1185">Reference proteome</keyword>
<organism evidence="2 3">
    <name type="scientific">Morganella phage vB_MmoM_MP1</name>
    <dbReference type="NCBI Taxonomy" id="1852628"/>
    <lineage>
        <taxon>Viruses</taxon>
        <taxon>Duplodnaviria</taxon>
        <taxon>Heunggongvirae</taxon>
        <taxon>Uroviricota</taxon>
        <taxon>Caudoviricetes</taxon>
        <taxon>Pantevenvirales</taxon>
        <taxon>Straboviridae</taxon>
        <taxon>Gualtarvirus</taxon>
        <taxon>Gualtarvirus mp1</taxon>
    </lineage>
</organism>
<gene>
    <name evidence="2" type="ORF">MP1_gp0089</name>
</gene>
<evidence type="ECO:0000313" key="2">
    <source>
        <dbReference type="EMBL" id="ANM46652.1"/>
    </source>
</evidence>
<name>A0A192YAV1_9CAUD</name>
<dbReference type="Pfam" id="PF23832">
    <property type="entry name" value="DUF7202"/>
    <property type="match status" value="1"/>
</dbReference>
<dbReference type="KEGG" id="vg:29059295"/>
<dbReference type="Proteomes" id="UP000203816">
    <property type="component" value="Segment"/>
</dbReference>
<evidence type="ECO:0000259" key="1">
    <source>
        <dbReference type="Pfam" id="PF23832"/>
    </source>
</evidence>
<accession>A0A192YAV1</accession>
<feature type="domain" description="DUF7202" evidence="1">
    <location>
        <begin position="1"/>
        <end position="59"/>
    </location>
</feature>
<protein>
    <recommendedName>
        <fullName evidence="1">DUF7202 domain-containing protein</fullName>
    </recommendedName>
</protein>
<evidence type="ECO:0000313" key="3">
    <source>
        <dbReference type="Proteomes" id="UP000203816"/>
    </source>
</evidence>
<reference evidence="2 3" key="1">
    <citation type="submission" date="2016-04" db="EMBL/GenBank/DDBJ databases">
        <title>Comparative genomics of Morganella phages MP1 and MP2 define new clades among the T4 and T7-like Viruses.</title>
        <authorList>
            <person name="Pinto G."/>
            <person name="Oliveira A."/>
            <person name="Malgorzata L."/>
            <person name="Kropinski A."/>
            <person name="Azeredo J."/>
        </authorList>
    </citation>
    <scope>NUCLEOTIDE SEQUENCE [LARGE SCALE GENOMIC DNA]</scope>
</reference>
<dbReference type="InterPro" id="IPR055626">
    <property type="entry name" value="DUF7202"/>
</dbReference>
<dbReference type="EMBL" id="KX078569">
    <property type="protein sequence ID" value="ANM46652.1"/>
    <property type="molecule type" value="Genomic_DNA"/>
</dbReference>